<accession>K0S9E8</accession>
<proteinExistence type="predicted"/>
<dbReference type="OrthoDB" id="46613at2759"/>
<gene>
    <name evidence="2" type="ORF">THAOC_16644</name>
</gene>
<feature type="region of interest" description="Disordered" evidence="1">
    <location>
        <begin position="1"/>
        <end position="26"/>
    </location>
</feature>
<dbReference type="Proteomes" id="UP000266841">
    <property type="component" value="Unassembled WGS sequence"/>
</dbReference>
<name>K0S9E8_THAOC</name>
<feature type="region of interest" description="Disordered" evidence="1">
    <location>
        <begin position="52"/>
        <end position="74"/>
    </location>
</feature>
<reference evidence="2 3" key="1">
    <citation type="journal article" date="2012" name="Genome Biol.">
        <title>Genome and low-iron response of an oceanic diatom adapted to chronic iron limitation.</title>
        <authorList>
            <person name="Lommer M."/>
            <person name="Specht M."/>
            <person name="Roy A.S."/>
            <person name="Kraemer L."/>
            <person name="Andreson R."/>
            <person name="Gutowska M.A."/>
            <person name="Wolf J."/>
            <person name="Bergner S.V."/>
            <person name="Schilhabel M.B."/>
            <person name="Klostermeier U.C."/>
            <person name="Beiko R.G."/>
            <person name="Rosenstiel P."/>
            <person name="Hippler M."/>
            <person name="Laroche J."/>
        </authorList>
    </citation>
    <scope>NUCLEOTIDE SEQUENCE [LARGE SCALE GENOMIC DNA]</scope>
    <source>
        <strain evidence="2 3">CCMP1005</strain>
    </source>
</reference>
<organism evidence="2 3">
    <name type="scientific">Thalassiosira oceanica</name>
    <name type="common">Marine diatom</name>
    <dbReference type="NCBI Taxonomy" id="159749"/>
    <lineage>
        <taxon>Eukaryota</taxon>
        <taxon>Sar</taxon>
        <taxon>Stramenopiles</taxon>
        <taxon>Ochrophyta</taxon>
        <taxon>Bacillariophyta</taxon>
        <taxon>Coscinodiscophyceae</taxon>
        <taxon>Thalassiosirophycidae</taxon>
        <taxon>Thalassiosirales</taxon>
        <taxon>Thalassiosiraceae</taxon>
        <taxon>Thalassiosira</taxon>
    </lineage>
</organism>
<sequence length="756" mass="84644">MFFPATRGWMHRLAGESGEPSPRAAASTRIESSKLFSAIDWSKAQRLDDMGSTTIDRSALGGGQEAEPPHVGTKVDDGLRLRVKAGVLLPGIQKGRDNLGQAPVPVSALFDVVRDDVALGVHGHGHGRVCLGHDDRVIVGKMLGNRYAKHRLFTGLGGMLLGLFQSIESRDDGDEDAVYVPLKCPYSGGDLNGQEASMPERRRSRFIFVKRKCHPKLTQRRIYRRRRRRSDPQLYSTPANNHLLMLRSKLTFEQLVGANIQHGEERSIIRTIPGQGSVSSALCSNHVMRSGKHFAVFTGRGRFTGFGSIGVVRPVQIKTSDFGEGELNDFSPALSRLWEYLISQRNARWTDSNVHYCSLTSGGASFCYDWTTSYQSALSIEPDMRLDGSLRNAPTGLLLDLDEDLDKMPLAKFRQSARVLAVTVIFLLNFLLPVFEAERSMDGQDKDWESSGLIAAAANIDAGPPHRLPPKVKIFYNLFTARAEDEESVQKIVEEQFAHIDPELHDAKHVSTLSIGHRLPALPPGAVIEHHFETGGEERTLRKLWEYCKANPHSDTKVVYLHSKGSYHPTPQNAKLREFLTRGALSTECAHLPNSCNVCSSRMSPLPHPHTPGNMWLARCSYISKVFDPMSLSEGKLPDHMREENACKGSGRYLMEHWVHSHPSVRPCDLYAGSKFTWGYDFIPGRHWDLALSAAPRFEFDNYAFSSSRWACHDSPDALQISKFVEVRLKTYEVLYGVIGLDKDWWGWDFIRRSIA</sequence>
<dbReference type="AlphaFoldDB" id="K0S9E8"/>
<comment type="caution">
    <text evidence="2">The sequence shown here is derived from an EMBL/GenBank/DDBJ whole genome shotgun (WGS) entry which is preliminary data.</text>
</comment>
<keyword evidence="3" id="KW-1185">Reference proteome</keyword>
<evidence type="ECO:0000313" key="3">
    <source>
        <dbReference type="Proteomes" id="UP000266841"/>
    </source>
</evidence>
<protein>
    <submittedName>
        <fullName evidence="2">Uncharacterized protein</fullName>
    </submittedName>
</protein>
<evidence type="ECO:0000313" key="2">
    <source>
        <dbReference type="EMBL" id="EJK62733.1"/>
    </source>
</evidence>
<evidence type="ECO:0000256" key="1">
    <source>
        <dbReference type="SAM" id="MobiDB-lite"/>
    </source>
</evidence>
<dbReference type="eggNOG" id="ENOG502SSW1">
    <property type="taxonomic scope" value="Eukaryota"/>
</dbReference>
<dbReference type="EMBL" id="AGNL01018660">
    <property type="protein sequence ID" value="EJK62733.1"/>
    <property type="molecule type" value="Genomic_DNA"/>
</dbReference>